<sequence length="40" mass="3922">MPALTVGAGPLLTACGAGEGDSDGSDGVHRGPRRSSRPES</sequence>
<gene>
    <name evidence="2" type="ORF">SGLAU_12370</name>
</gene>
<dbReference type="KEGG" id="sgu:SGLAU_12370"/>
<feature type="compositionally biased region" description="Basic residues" evidence="1">
    <location>
        <begin position="30"/>
        <end position="40"/>
    </location>
</feature>
<dbReference type="STRING" id="1907.SGLAU_12370"/>
<accession>A0A089YXW4</accession>
<proteinExistence type="predicted"/>
<keyword evidence="3" id="KW-1185">Reference proteome</keyword>
<name>A0A089YXW4_STRGA</name>
<dbReference type="RefSeq" id="WP_279628000.1">
    <property type="nucleotide sequence ID" value="NZ_CP009438.1"/>
</dbReference>
<evidence type="ECO:0000256" key="1">
    <source>
        <dbReference type="SAM" id="MobiDB-lite"/>
    </source>
</evidence>
<protein>
    <submittedName>
        <fullName evidence="2">Uncharacterized protein</fullName>
    </submittedName>
</protein>
<dbReference type="Proteomes" id="UP000029482">
    <property type="component" value="Chromosome"/>
</dbReference>
<organism evidence="2 3">
    <name type="scientific">Streptomyces glaucescens</name>
    <dbReference type="NCBI Taxonomy" id="1907"/>
    <lineage>
        <taxon>Bacteria</taxon>
        <taxon>Bacillati</taxon>
        <taxon>Actinomycetota</taxon>
        <taxon>Actinomycetes</taxon>
        <taxon>Kitasatosporales</taxon>
        <taxon>Streptomycetaceae</taxon>
        <taxon>Streptomyces</taxon>
    </lineage>
</organism>
<reference evidence="3" key="1">
    <citation type="journal article" date="2015" name="J. Biotechnol.">
        <title>Complete genome sequence of the actinobacterium Streptomyces glaucescens GLA.O (DSM 40922) consisting of a linear chromosome and one linear plasmid.</title>
        <authorList>
            <person name="Ortseifen V."/>
            <person name="Winkler A."/>
            <person name="Albersmeier A."/>
            <person name="Wendler S."/>
            <person name="Puhler A."/>
            <person name="Kalinowski J."/>
            <person name="Ruckert C."/>
        </authorList>
    </citation>
    <scope>NUCLEOTIDE SEQUENCE [LARGE SCALE GENOMIC DNA]</scope>
    <source>
        <strain evidence="3">DSM 40922 / GLA O</strain>
    </source>
</reference>
<evidence type="ECO:0000313" key="3">
    <source>
        <dbReference type="Proteomes" id="UP000029482"/>
    </source>
</evidence>
<dbReference type="HOGENOM" id="CLU_3297160_0_0_11"/>
<dbReference type="EMBL" id="CP009438">
    <property type="protein sequence ID" value="AIR98470.1"/>
    <property type="molecule type" value="Genomic_DNA"/>
</dbReference>
<evidence type="ECO:0000313" key="2">
    <source>
        <dbReference type="EMBL" id="AIR98470.1"/>
    </source>
</evidence>
<feature type="region of interest" description="Disordered" evidence="1">
    <location>
        <begin position="15"/>
        <end position="40"/>
    </location>
</feature>
<dbReference type="AlphaFoldDB" id="A0A089YXW4"/>